<dbReference type="Pfam" id="PF00155">
    <property type="entry name" value="Aminotran_1_2"/>
    <property type="match status" value="1"/>
</dbReference>
<dbReference type="InterPro" id="IPR005861">
    <property type="entry name" value="HisP_aminotrans"/>
</dbReference>
<keyword evidence="3 6" id="KW-0032">Aminotransferase</keyword>
<dbReference type="Proteomes" id="UP000316562">
    <property type="component" value="Unassembled WGS sequence"/>
</dbReference>
<dbReference type="UniPathway" id="UPA00031">
    <property type="reaction ID" value="UER00012"/>
</dbReference>
<comment type="caution">
    <text evidence="8">The sequence shown here is derived from an EMBL/GenBank/DDBJ whole genome shotgun (WGS) entry which is preliminary data.</text>
</comment>
<dbReference type="EMBL" id="SGBC01000003">
    <property type="protein sequence ID" value="RZD15916.1"/>
    <property type="molecule type" value="Genomic_DNA"/>
</dbReference>
<dbReference type="InterPro" id="IPR050106">
    <property type="entry name" value="HistidinolP_aminotransfase"/>
</dbReference>
<dbReference type="GO" id="GO:0004400">
    <property type="term" value="F:histidinol-phosphate transaminase activity"/>
    <property type="evidence" value="ECO:0007669"/>
    <property type="project" value="UniProtKB-UniRule"/>
</dbReference>
<evidence type="ECO:0000256" key="1">
    <source>
        <dbReference type="ARBA" id="ARBA00001933"/>
    </source>
</evidence>
<dbReference type="HAMAP" id="MF_01023">
    <property type="entry name" value="HisC_aminotrans_2"/>
    <property type="match status" value="1"/>
</dbReference>
<evidence type="ECO:0000256" key="4">
    <source>
        <dbReference type="ARBA" id="ARBA00022679"/>
    </source>
</evidence>
<evidence type="ECO:0000313" key="8">
    <source>
        <dbReference type="EMBL" id="RZD15916.1"/>
    </source>
</evidence>
<evidence type="ECO:0000259" key="7">
    <source>
        <dbReference type="Pfam" id="PF00155"/>
    </source>
</evidence>
<evidence type="ECO:0000256" key="5">
    <source>
        <dbReference type="ARBA" id="ARBA00022898"/>
    </source>
</evidence>
<dbReference type="InterPro" id="IPR015424">
    <property type="entry name" value="PyrdxlP-dep_Trfase"/>
</dbReference>
<proteinExistence type="inferred from homology"/>
<dbReference type="EC" id="2.6.1.9" evidence="6"/>
<dbReference type="CDD" id="cd00609">
    <property type="entry name" value="AAT_like"/>
    <property type="match status" value="1"/>
</dbReference>
<comment type="cofactor">
    <cofactor evidence="1 6">
        <name>pyridoxal 5'-phosphate</name>
        <dbReference type="ChEBI" id="CHEBI:597326"/>
    </cofactor>
</comment>
<dbReference type="NCBIfam" id="TIGR01141">
    <property type="entry name" value="hisC"/>
    <property type="match status" value="1"/>
</dbReference>
<keyword evidence="4 6" id="KW-0808">Transferase</keyword>
<feature type="domain" description="Aminotransferase class I/classII large" evidence="7">
    <location>
        <begin position="33"/>
        <end position="358"/>
    </location>
</feature>
<evidence type="ECO:0000256" key="3">
    <source>
        <dbReference type="ARBA" id="ARBA00022576"/>
    </source>
</evidence>
<evidence type="ECO:0000256" key="2">
    <source>
        <dbReference type="ARBA" id="ARBA00011738"/>
    </source>
</evidence>
<dbReference type="InterPro" id="IPR001917">
    <property type="entry name" value="Aminotrans_II_pyridoxalP_BS"/>
</dbReference>
<dbReference type="GO" id="GO:0000105">
    <property type="term" value="P:L-histidine biosynthetic process"/>
    <property type="evidence" value="ECO:0007669"/>
    <property type="project" value="UniProtKB-UniRule"/>
</dbReference>
<organism evidence="8 9">
    <name type="scientific">Acididesulfobacter guangdongensis</name>
    <dbReference type="NCBI Taxonomy" id="2597225"/>
    <lineage>
        <taxon>Bacteria</taxon>
        <taxon>Deltaproteobacteria</taxon>
        <taxon>Candidatus Acidulodesulfobacterales</taxon>
        <taxon>Candidatus Acididesulfobacter</taxon>
    </lineage>
</organism>
<dbReference type="SUPFAM" id="SSF53383">
    <property type="entry name" value="PLP-dependent transferases"/>
    <property type="match status" value="1"/>
</dbReference>
<keyword evidence="5 6" id="KW-0663">Pyridoxal phosphate</keyword>
<comment type="pathway">
    <text evidence="6">Amino-acid biosynthesis; L-histidine biosynthesis; L-histidine from 5-phospho-alpha-D-ribose 1-diphosphate: step 7/9.</text>
</comment>
<protein>
    <recommendedName>
        <fullName evidence="6">Histidinol-phosphate aminotransferase</fullName>
        <ecNumber evidence="6">2.6.1.9</ecNumber>
    </recommendedName>
    <alternativeName>
        <fullName evidence="6">Imidazole acetol-phosphate transaminase</fullName>
    </alternativeName>
</protein>
<dbReference type="PANTHER" id="PTHR43643">
    <property type="entry name" value="HISTIDINOL-PHOSPHATE AMINOTRANSFERASE 2"/>
    <property type="match status" value="1"/>
</dbReference>
<name>A0A519BF68_ACIG2</name>
<evidence type="ECO:0000256" key="6">
    <source>
        <dbReference type="HAMAP-Rule" id="MF_01023"/>
    </source>
</evidence>
<feature type="modified residue" description="N6-(pyridoxal phosphate)lysine" evidence="6">
    <location>
        <position position="226"/>
    </location>
</feature>
<accession>A0A519BF68</accession>
<dbReference type="InterPro" id="IPR015421">
    <property type="entry name" value="PyrdxlP-dep_Trfase_major"/>
</dbReference>
<evidence type="ECO:0000313" key="9">
    <source>
        <dbReference type="Proteomes" id="UP000316562"/>
    </source>
</evidence>
<keyword evidence="6" id="KW-0028">Amino-acid biosynthesis</keyword>
<dbReference type="InterPro" id="IPR004839">
    <property type="entry name" value="Aminotransferase_I/II_large"/>
</dbReference>
<comment type="subunit">
    <text evidence="2 6">Homodimer.</text>
</comment>
<keyword evidence="6" id="KW-0368">Histidine biosynthesis</keyword>
<dbReference type="Gene3D" id="3.40.640.10">
    <property type="entry name" value="Type I PLP-dependent aspartate aminotransferase-like (Major domain)"/>
    <property type="match status" value="1"/>
</dbReference>
<reference evidence="8 9" key="1">
    <citation type="journal article" date="2019" name="ISME J.">
        <title>Insights into ecological role of a new deltaproteobacterial order Candidatus Acidulodesulfobacterales by metagenomics and metatranscriptomics.</title>
        <authorList>
            <person name="Tan S."/>
            <person name="Liu J."/>
            <person name="Fang Y."/>
            <person name="Hedlund B.P."/>
            <person name="Lian Z.H."/>
            <person name="Huang L.Y."/>
            <person name="Li J.T."/>
            <person name="Huang L.N."/>
            <person name="Li W.J."/>
            <person name="Jiang H.C."/>
            <person name="Dong H.L."/>
            <person name="Shu W.S."/>
        </authorList>
    </citation>
    <scope>NUCLEOTIDE SEQUENCE [LARGE SCALE GENOMIC DNA]</scope>
    <source>
        <strain evidence="8">AP2</strain>
    </source>
</reference>
<dbReference type="PANTHER" id="PTHR43643:SF3">
    <property type="entry name" value="HISTIDINOL-PHOSPHATE AMINOTRANSFERASE"/>
    <property type="match status" value="1"/>
</dbReference>
<comment type="catalytic activity">
    <reaction evidence="6">
        <text>L-histidinol phosphate + 2-oxoglutarate = 3-(imidazol-4-yl)-2-oxopropyl phosphate + L-glutamate</text>
        <dbReference type="Rhea" id="RHEA:23744"/>
        <dbReference type="ChEBI" id="CHEBI:16810"/>
        <dbReference type="ChEBI" id="CHEBI:29985"/>
        <dbReference type="ChEBI" id="CHEBI:57766"/>
        <dbReference type="ChEBI" id="CHEBI:57980"/>
        <dbReference type="EC" id="2.6.1.9"/>
    </reaction>
</comment>
<dbReference type="PROSITE" id="PS00599">
    <property type="entry name" value="AA_TRANSFER_CLASS_2"/>
    <property type="match status" value="1"/>
</dbReference>
<dbReference type="AlphaFoldDB" id="A0A519BF68"/>
<sequence>MSFDIKAPDYIYKIEPYIPGKPIEEVERERGIKDIVKLASNENPLGPSPSAVKAIRKHLKNLNRYPDGSGFYLKTDLSEYFNLEQDNFILGNGSNELIDIAVRTFCFNDENVVAPFPSFVAYYLAAEQLGIKLKISKLSADYKLDLNSMLTLVDDKTKIIFVSNPNNPTGTFYKAKEILKFINNIRKDILVIIDEAYIEYIAGESVLDLISIKEYSNILVLRTFSKAYGLAGLRIGYGIACNELLSLMDRVREPFNVNSLGLEAGRAALKDKEFIKKVIESNETEKKYLYNAFKILNINYIETGANFILIDLKDKKAVDINEKLLNKGVIVRPMNRFGYENMLRITVGRHNENLKLINALKEVIIK</sequence>
<dbReference type="InterPro" id="IPR015422">
    <property type="entry name" value="PyrdxlP-dep_Trfase_small"/>
</dbReference>
<comment type="similarity">
    <text evidence="6">Belongs to the class-II pyridoxal-phosphate-dependent aminotransferase family. Histidinol-phosphate aminotransferase subfamily.</text>
</comment>
<dbReference type="Gene3D" id="3.90.1150.10">
    <property type="entry name" value="Aspartate Aminotransferase, domain 1"/>
    <property type="match status" value="1"/>
</dbReference>
<gene>
    <name evidence="6" type="primary">hisC</name>
    <name evidence="8" type="ORF">EVJ46_06880</name>
</gene>
<dbReference type="GO" id="GO:0030170">
    <property type="term" value="F:pyridoxal phosphate binding"/>
    <property type="evidence" value="ECO:0007669"/>
    <property type="project" value="InterPro"/>
</dbReference>